<feature type="region of interest" description="Disordered" evidence="1">
    <location>
        <begin position="215"/>
        <end position="254"/>
    </location>
</feature>
<dbReference type="Proteomes" id="UP001567538">
    <property type="component" value="Unassembled WGS sequence"/>
</dbReference>
<protein>
    <recommendedName>
        <fullName evidence="4">Transposase</fullName>
    </recommendedName>
</protein>
<accession>A0ABD1I728</accession>
<name>A0ABD1I728_SALDI</name>
<gene>
    <name evidence="2" type="ORF">AAHA92_05788</name>
</gene>
<feature type="region of interest" description="Disordered" evidence="1">
    <location>
        <begin position="312"/>
        <end position="332"/>
    </location>
</feature>
<comment type="caution">
    <text evidence="2">The sequence shown here is derived from an EMBL/GenBank/DDBJ whole genome shotgun (WGS) entry which is preliminary data.</text>
</comment>
<evidence type="ECO:0000313" key="2">
    <source>
        <dbReference type="EMBL" id="KAL1563303.1"/>
    </source>
</evidence>
<evidence type="ECO:0000256" key="1">
    <source>
        <dbReference type="SAM" id="MobiDB-lite"/>
    </source>
</evidence>
<organism evidence="2 3">
    <name type="scientific">Salvia divinorum</name>
    <name type="common">Maria pastora</name>
    <name type="synonym">Diviner's sage</name>
    <dbReference type="NCBI Taxonomy" id="28513"/>
    <lineage>
        <taxon>Eukaryota</taxon>
        <taxon>Viridiplantae</taxon>
        <taxon>Streptophyta</taxon>
        <taxon>Embryophyta</taxon>
        <taxon>Tracheophyta</taxon>
        <taxon>Spermatophyta</taxon>
        <taxon>Magnoliopsida</taxon>
        <taxon>eudicotyledons</taxon>
        <taxon>Gunneridae</taxon>
        <taxon>Pentapetalae</taxon>
        <taxon>asterids</taxon>
        <taxon>lamiids</taxon>
        <taxon>Lamiales</taxon>
        <taxon>Lamiaceae</taxon>
        <taxon>Nepetoideae</taxon>
        <taxon>Mentheae</taxon>
        <taxon>Salviinae</taxon>
        <taxon>Salvia</taxon>
        <taxon>Salvia subgen. Calosphace</taxon>
    </lineage>
</organism>
<reference evidence="2 3" key="1">
    <citation type="submission" date="2024-06" db="EMBL/GenBank/DDBJ databases">
        <title>A chromosome level genome sequence of Diviner's sage (Salvia divinorum).</title>
        <authorList>
            <person name="Ford S.A."/>
            <person name="Ro D.-K."/>
            <person name="Ness R.W."/>
            <person name="Phillips M.A."/>
        </authorList>
    </citation>
    <scope>NUCLEOTIDE SEQUENCE [LARGE SCALE GENOMIC DNA]</scope>
    <source>
        <strain evidence="2">SAF-2024a</strain>
        <tissue evidence="2">Leaf</tissue>
    </source>
</reference>
<dbReference type="EMBL" id="JBEAFC010000003">
    <property type="protein sequence ID" value="KAL1563303.1"/>
    <property type="molecule type" value="Genomic_DNA"/>
</dbReference>
<evidence type="ECO:0008006" key="4">
    <source>
        <dbReference type="Google" id="ProtNLM"/>
    </source>
</evidence>
<feature type="compositionally biased region" description="Basic residues" evidence="1">
    <location>
        <begin position="215"/>
        <end position="225"/>
    </location>
</feature>
<feature type="compositionally biased region" description="Polar residues" evidence="1">
    <location>
        <begin position="312"/>
        <end position="321"/>
    </location>
</feature>
<keyword evidence="3" id="KW-1185">Reference proteome</keyword>
<dbReference type="AlphaFoldDB" id="A0ABD1I728"/>
<sequence length="332" mass="37499">MVVKILIGPKSSKSAGEMWHSDEFAIYFHYGGGFFEDVDGVKNYIGVNFVGRIRTVSIFIDGGTRLEDGFMEKSPEVVNENIGKILGENEESGYDIDMDYYPSESKESDNKLTDLELFDENDSLVKERITVVDDDISKLLDNCVGNDENENDSDYVSCDSDMHSFESDDNDDDISHFKHRRKKMERDGHSSVINIRGLQMQLIGVARTIQLKKHLRKSKRGRPAKKIPPQNSLVDSSRGTRKEHPQVSISANARRAKEMALARKKVGVIGFEESRNIYMKMSSHNKVTHVNKEILSTSSSRIKQSYVTYVRSTQESQNAPTHGNVPTHGNDD</sequence>
<proteinExistence type="predicted"/>
<evidence type="ECO:0000313" key="3">
    <source>
        <dbReference type="Proteomes" id="UP001567538"/>
    </source>
</evidence>